<dbReference type="Pfam" id="PF09648">
    <property type="entry name" value="YycI"/>
    <property type="match status" value="1"/>
</dbReference>
<proteinExistence type="predicted"/>
<dbReference type="Proteomes" id="UP000676917">
    <property type="component" value="Unassembled WGS sequence"/>
</dbReference>
<dbReference type="Gene3D" id="2.40.128.690">
    <property type="entry name" value="YycH protein, domain 3-like"/>
    <property type="match status" value="1"/>
</dbReference>
<dbReference type="GO" id="GO:0016020">
    <property type="term" value="C:membrane"/>
    <property type="evidence" value="ECO:0007669"/>
    <property type="project" value="InterPro"/>
</dbReference>
<sequence>MQWGQIKTLFILCFFLLDIYLLFLVIQKQSNEDLPLKETEELREQEQELELENIKYPDNLPDSIPDEAYVSLKQKTFDESEVKQIESQENQEIRIVNNSFILGKFKKTIAIPENATDEDIERLISSTVYLGNEYKFEYWDEESNVLVFFQVIKDDRPVYYNQNGMIMIYLNDKNEMIAYTQSLLGEPSPINDEKTLITPLKAIYTLYENRLLLSYDEATEVEMGYHSMLPLESGTQVLVPTWKITINDTKERFVNAAQRYVIKVNDDFVNSVLHMSIDNLIAIKGQDEFKESMLEILQSRLGDNRSESE</sequence>
<evidence type="ECO:0000313" key="4">
    <source>
        <dbReference type="Proteomes" id="UP000676917"/>
    </source>
</evidence>
<reference evidence="3" key="1">
    <citation type="submission" date="2021-03" db="EMBL/GenBank/DDBJ databases">
        <title>Antimicrobial resistance genes in bacteria isolated from Japanese honey, and their potential for conferring macrolide and lincosamide resistance in the American foulbrood pathogen Paenibacillus larvae.</title>
        <authorList>
            <person name="Okamoto M."/>
            <person name="Kumagai M."/>
            <person name="Kanamori H."/>
            <person name="Takamatsu D."/>
        </authorList>
    </citation>
    <scope>NUCLEOTIDE SEQUENCE</scope>
    <source>
        <strain evidence="3">J43TS3</strain>
    </source>
</reference>
<keyword evidence="4" id="KW-1185">Reference proteome</keyword>
<comment type="caution">
    <text evidence="3">The sequence shown here is derived from an EMBL/GenBank/DDBJ whole genome shotgun (WGS) entry which is preliminary data.</text>
</comment>
<feature type="domain" description="Regulatory protein YycH-like" evidence="2">
    <location>
        <begin position="46"/>
        <end position="256"/>
    </location>
</feature>
<gene>
    <name evidence="3" type="ORF">J43TS3_28560</name>
</gene>
<evidence type="ECO:0000313" key="3">
    <source>
        <dbReference type="EMBL" id="GIO28245.1"/>
    </source>
</evidence>
<organism evidence="3 4">
    <name type="scientific">Ornithinibacillus bavariensis</name>
    <dbReference type="NCBI Taxonomy" id="545502"/>
    <lineage>
        <taxon>Bacteria</taxon>
        <taxon>Bacillati</taxon>
        <taxon>Bacillota</taxon>
        <taxon>Bacilli</taxon>
        <taxon>Bacillales</taxon>
        <taxon>Bacillaceae</taxon>
        <taxon>Ornithinibacillus</taxon>
    </lineage>
</organism>
<name>A0A919XC02_9BACI</name>
<keyword evidence="1" id="KW-0472">Membrane</keyword>
<keyword evidence="1" id="KW-1133">Transmembrane helix</keyword>
<dbReference type="InterPro" id="IPR018604">
    <property type="entry name" value="YycI-like"/>
</dbReference>
<feature type="transmembrane region" description="Helical" evidence="1">
    <location>
        <begin position="6"/>
        <end position="26"/>
    </location>
</feature>
<evidence type="ECO:0000256" key="1">
    <source>
        <dbReference type="SAM" id="Phobius"/>
    </source>
</evidence>
<evidence type="ECO:0000259" key="2">
    <source>
        <dbReference type="Pfam" id="PF09648"/>
    </source>
</evidence>
<dbReference type="RefSeq" id="WP_212921705.1">
    <property type="nucleotide sequence ID" value="NZ_BORP01000006.1"/>
</dbReference>
<dbReference type="AlphaFoldDB" id="A0A919XC02"/>
<keyword evidence="1" id="KW-0812">Transmembrane</keyword>
<protein>
    <recommendedName>
        <fullName evidence="2">Regulatory protein YycH-like domain-containing protein</fullName>
    </recommendedName>
</protein>
<dbReference type="EMBL" id="BORP01000006">
    <property type="protein sequence ID" value="GIO28245.1"/>
    <property type="molecule type" value="Genomic_DNA"/>
</dbReference>
<accession>A0A919XC02</accession>